<dbReference type="eggNOG" id="COG1633">
    <property type="taxonomic scope" value="Bacteria"/>
</dbReference>
<evidence type="ECO:0000259" key="1">
    <source>
        <dbReference type="PROSITE" id="PS50206"/>
    </source>
</evidence>
<dbReference type="SUPFAM" id="SSF52821">
    <property type="entry name" value="Rhodanese/Cell cycle control phosphatase"/>
    <property type="match status" value="1"/>
</dbReference>
<dbReference type="HOGENOM" id="CLU_084155_0_0_7"/>
<dbReference type="KEGG" id="dgg:DGI_1492"/>
<dbReference type="EMBL" id="CP006585">
    <property type="protein sequence ID" value="AGW13335.1"/>
    <property type="molecule type" value="Genomic_DNA"/>
</dbReference>
<keyword evidence="4" id="KW-1185">Reference proteome</keyword>
<evidence type="ECO:0000259" key="2">
    <source>
        <dbReference type="PROSITE" id="PS50905"/>
    </source>
</evidence>
<feature type="domain" description="Ferritin-like diiron" evidence="2">
    <location>
        <begin position="229"/>
        <end position="302"/>
    </location>
</feature>
<organism evidence="3 4">
    <name type="scientific">Megalodesulfovibrio gigas (strain ATCC 19364 / DSM 1382 / NCIMB 9332 / VKM B-1759)</name>
    <name type="common">Desulfovibrio gigas</name>
    <dbReference type="NCBI Taxonomy" id="1121448"/>
    <lineage>
        <taxon>Bacteria</taxon>
        <taxon>Pseudomonadati</taxon>
        <taxon>Thermodesulfobacteriota</taxon>
        <taxon>Desulfovibrionia</taxon>
        <taxon>Desulfovibrionales</taxon>
        <taxon>Desulfovibrionaceae</taxon>
        <taxon>Megalodesulfovibrio</taxon>
    </lineage>
</organism>
<dbReference type="Proteomes" id="UP000016587">
    <property type="component" value="Chromosome"/>
</dbReference>
<dbReference type="PROSITE" id="PS50206">
    <property type="entry name" value="RHODANESE_3"/>
    <property type="match status" value="1"/>
</dbReference>
<dbReference type="GO" id="GO:0004792">
    <property type="term" value="F:thiosulfate-cyanide sulfurtransferase activity"/>
    <property type="evidence" value="ECO:0007669"/>
    <property type="project" value="TreeGrafter"/>
</dbReference>
<dbReference type="Pfam" id="PF00581">
    <property type="entry name" value="Rhodanese"/>
    <property type="match status" value="1"/>
</dbReference>
<protein>
    <submittedName>
        <fullName evidence="3">Putative rhodanese-like domain-containing protein</fullName>
    </submittedName>
</protein>
<gene>
    <name evidence="3" type="ORF">DGI_1492</name>
</gene>
<dbReference type="Gene3D" id="3.40.250.10">
    <property type="entry name" value="Rhodanese-like domain"/>
    <property type="match status" value="1"/>
</dbReference>
<dbReference type="OrthoDB" id="285281at2"/>
<dbReference type="CDD" id="cd00158">
    <property type="entry name" value="RHOD"/>
    <property type="match status" value="1"/>
</dbReference>
<dbReference type="eggNOG" id="COG0607">
    <property type="taxonomic scope" value="Bacteria"/>
</dbReference>
<reference evidence="4" key="2">
    <citation type="submission" date="2013-07" db="EMBL/GenBank/DDBJ databases">
        <authorList>
            <person name="Morais-Silva F.O."/>
            <person name="Rezende A.M."/>
            <person name="Pimentel C."/>
            <person name="Resende D.M."/>
            <person name="Santos C.I."/>
            <person name="Clemente C."/>
            <person name="de Oliveira L.M."/>
            <person name="da Silva S.M."/>
            <person name="Costa D.A."/>
            <person name="Varela-Raposo A."/>
            <person name="Horacio E.C.A."/>
            <person name="Matos M."/>
            <person name="Flores O."/>
            <person name="Ruiz J.C."/>
            <person name="Rodrigues-Pousada C."/>
        </authorList>
    </citation>
    <scope>NUCLEOTIDE SEQUENCE [LARGE SCALE GENOMIC DNA]</scope>
    <source>
        <strain evidence="4">ATCC 19364 / DSM 1382 / NCIMB 9332 / VKM B-1759</strain>
    </source>
</reference>
<dbReference type="InterPro" id="IPR012347">
    <property type="entry name" value="Ferritin-like"/>
</dbReference>
<dbReference type="STRING" id="1121448.DGI_1492"/>
<dbReference type="PANTHER" id="PTHR44086">
    <property type="entry name" value="THIOSULFATE SULFURTRANSFERASE RDL2, MITOCHONDRIAL-RELATED"/>
    <property type="match status" value="1"/>
</dbReference>
<dbReference type="AlphaFoldDB" id="T2G9R5"/>
<feature type="domain" description="Rhodanese" evidence="1">
    <location>
        <begin position="23"/>
        <end position="118"/>
    </location>
</feature>
<dbReference type="InterPro" id="IPR009040">
    <property type="entry name" value="Ferritin-like_diiron"/>
</dbReference>
<dbReference type="InterPro" id="IPR001763">
    <property type="entry name" value="Rhodanese-like_dom"/>
</dbReference>
<dbReference type="Gene3D" id="1.20.1260.10">
    <property type="match status" value="1"/>
</dbReference>
<dbReference type="PANTHER" id="PTHR44086:SF10">
    <property type="entry name" value="THIOSULFATE SULFURTRANSFERASE_RHODANESE-LIKE DOMAIN-CONTAINING PROTEIN 3"/>
    <property type="match status" value="1"/>
</dbReference>
<name>T2G9R5_MEGG1</name>
<dbReference type="InterPro" id="IPR009078">
    <property type="entry name" value="Ferritin-like_SF"/>
</dbReference>
<dbReference type="RefSeq" id="WP_021760142.1">
    <property type="nucleotide sequence ID" value="NC_022444.1"/>
</dbReference>
<dbReference type="SMART" id="SM00450">
    <property type="entry name" value="RHOD"/>
    <property type="match status" value="1"/>
</dbReference>
<reference evidence="3 4" key="1">
    <citation type="journal article" date="2013" name="J. Bacteriol.">
        <title>Roles of HynAB and Ech, the only two hydrogenases found in the model sulfate reducer Desulfovibrio gigas.</title>
        <authorList>
            <person name="Morais-Silva F.O."/>
            <person name="Santos C.I."/>
            <person name="Rodrigues R."/>
            <person name="Pereira I.A."/>
            <person name="Rodrigues-Pousada C."/>
        </authorList>
    </citation>
    <scope>NUCLEOTIDE SEQUENCE [LARGE SCALE GENOMIC DNA]</scope>
    <source>
        <strain evidence="4">ATCC 19364 / DSM 1382 / NCIMB 9332 / VKM B-1759</strain>
    </source>
</reference>
<dbReference type="PATRIC" id="fig|1121448.10.peg.1489"/>
<sequence length="302" mass="32815">MHAPAPMGHMTAEALQQYLATHREGSYELVDVRQPVEFRHGHIPGAHLLPLPEFVHLLETGAALPFPADRTIIFYCHSGNRSRVAARQMLASNRGGGAVYSLDGGMLAWTGTALEGIPRLEALPLHAPLKTMLLAALDMEKAALTLYTALDTEARRAGRPGEGCQADPLTAQLVDMESAHARQVYQVLVGQWGEGSPPDFETLFKKAGGDVLEGGRKLDELAPWVAKAMALEDGCLSVIELGLEVEYAAHDLYRAVARQARTLPGLSEADAAAMETIFLDLAQQEKQHARFLLERLERLAVA</sequence>
<dbReference type="PROSITE" id="PS50905">
    <property type="entry name" value="FERRITIN_LIKE"/>
    <property type="match status" value="1"/>
</dbReference>
<evidence type="ECO:0000313" key="3">
    <source>
        <dbReference type="EMBL" id="AGW13335.1"/>
    </source>
</evidence>
<dbReference type="SUPFAM" id="SSF47240">
    <property type="entry name" value="Ferritin-like"/>
    <property type="match status" value="1"/>
</dbReference>
<dbReference type="InterPro" id="IPR036873">
    <property type="entry name" value="Rhodanese-like_dom_sf"/>
</dbReference>
<accession>T2G9R5</accession>
<evidence type="ECO:0000313" key="4">
    <source>
        <dbReference type="Proteomes" id="UP000016587"/>
    </source>
</evidence>
<proteinExistence type="predicted"/>